<dbReference type="GO" id="GO:0016226">
    <property type="term" value="P:iron-sulfur cluster assembly"/>
    <property type="evidence" value="ECO:0007669"/>
    <property type="project" value="TreeGrafter"/>
</dbReference>
<dbReference type="InterPro" id="IPR017703">
    <property type="entry name" value="YgfZ/GCV_T_CS"/>
</dbReference>
<dbReference type="NCBIfam" id="TIGR03317">
    <property type="entry name" value="ygfZ_signature"/>
    <property type="match status" value="1"/>
</dbReference>
<dbReference type="Proteomes" id="UP000253940">
    <property type="component" value="Chromosome"/>
</dbReference>
<dbReference type="AlphaFoldDB" id="A0A345P3Y2"/>
<dbReference type="Gene3D" id="2.40.30.160">
    <property type="match status" value="1"/>
</dbReference>
<accession>A0A345P3Y2</accession>
<keyword evidence="2" id="KW-1185">Reference proteome</keyword>
<protein>
    <submittedName>
        <fullName evidence="1">Folate-binding Fe/S cluster repair protein</fullName>
    </submittedName>
</protein>
<name>A0A345P3Y2_9GAMM</name>
<dbReference type="PANTHER" id="PTHR22602:SF0">
    <property type="entry name" value="TRANSFERASE CAF17, MITOCHONDRIAL-RELATED"/>
    <property type="match status" value="1"/>
</dbReference>
<dbReference type="InterPro" id="IPR045179">
    <property type="entry name" value="YgfZ/GcvT"/>
</dbReference>
<proteinExistence type="predicted"/>
<evidence type="ECO:0000313" key="1">
    <source>
        <dbReference type="EMBL" id="AXI01991.1"/>
    </source>
</evidence>
<dbReference type="OrthoDB" id="9796287at2"/>
<dbReference type="PANTHER" id="PTHR22602">
    <property type="entry name" value="TRANSFERASE CAF17, MITOCHONDRIAL-RELATED"/>
    <property type="match status" value="1"/>
</dbReference>
<dbReference type="Gene3D" id="3.30.70.1400">
    <property type="entry name" value="Aminomethyltransferase beta-barrel domains"/>
    <property type="match status" value="1"/>
</dbReference>
<reference evidence="1 2" key="1">
    <citation type="submission" date="2018-07" db="EMBL/GenBank/DDBJ databases">
        <title>Genome sequencing of Moraxellaceae gen. HYN0046.</title>
        <authorList>
            <person name="Kim M."/>
            <person name="Yi H."/>
        </authorList>
    </citation>
    <scope>NUCLEOTIDE SEQUENCE [LARGE SCALE GENOMIC DNA]</scope>
    <source>
        <strain evidence="1 2">HYN0046</strain>
    </source>
</reference>
<dbReference type="RefSeq" id="WP_114898101.1">
    <property type="nucleotide sequence ID" value="NZ_CP031222.1"/>
</dbReference>
<organism evidence="1 2">
    <name type="scientific">Aquirhabdus parva</name>
    <dbReference type="NCBI Taxonomy" id="2283318"/>
    <lineage>
        <taxon>Bacteria</taxon>
        <taxon>Pseudomonadati</taxon>
        <taxon>Pseudomonadota</taxon>
        <taxon>Gammaproteobacteria</taxon>
        <taxon>Moraxellales</taxon>
        <taxon>Moraxellaceae</taxon>
        <taxon>Aquirhabdus</taxon>
    </lineage>
</organism>
<dbReference type="SUPFAM" id="SSF103025">
    <property type="entry name" value="Folate-binding domain"/>
    <property type="match status" value="1"/>
</dbReference>
<dbReference type="KEGG" id="mbah:HYN46_03375"/>
<evidence type="ECO:0000313" key="2">
    <source>
        <dbReference type="Proteomes" id="UP000253940"/>
    </source>
</evidence>
<dbReference type="EMBL" id="CP031222">
    <property type="protein sequence ID" value="AXI01991.1"/>
    <property type="molecule type" value="Genomic_DNA"/>
</dbReference>
<gene>
    <name evidence="1" type="ORF">HYN46_03375</name>
</gene>
<sequence>MSAPTLSFSTLTLTGIDTEKFLQGQVTVDVTHISAHEFRPTAICDLKGRIAFGLWLTRHSAEHIDIVIATDLLDNFKAHIRKYGAFSKMSASDSHSIFPAIVDGLAVFQADETATTIIEWQKTAIATGAAWITASTAGLFQPQEIRLHQREGVNYDKGCYLGQEIVARLYFRAKPKAWLHRVEGSGVVPQAGQSIAPNITAVNAVATSDDGWEALVVAKPEALGEAGLVILDLPEALSGDVGRSA</sequence>